<comment type="caution">
    <text evidence="2">The sequence shown here is derived from an EMBL/GenBank/DDBJ whole genome shotgun (WGS) entry which is preliminary data.</text>
</comment>
<dbReference type="AlphaFoldDB" id="A0AAN6IF21"/>
<gene>
    <name evidence="2" type="ORF">EDD36DRAFT_463094</name>
</gene>
<dbReference type="InterPro" id="IPR058645">
    <property type="entry name" value="NTF2-like_dom_7"/>
</dbReference>
<organism evidence="2 3">
    <name type="scientific">Exophiala viscosa</name>
    <dbReference type="NCBI Taxonomy" id="2486360"/>
    <lineage>
        <taxon>Eukaryota</taxon>
        <taxon>Fungi</taxon>
        <taxon>Dikarya</taxon>
        <taxon>Ascomycota</taxon>
        <taxon>Pezizomycotina</taxon>
        <taxon>Eurotiomycetes</taxon>
        <taxon>Chaetothyriomycetidae</taxon>
        <taxon>Chaetothyriales</taxon>
        <taxon>Herpotrichiellaceae</taxon>
        <taxon>Exophiala</taxon>
    </lineage>
</organism>
<keyword evidence="3" id="KW-1185">Reference proteome</keyword>
<feature type="domain" description="NTF2-like" evidence="1">
    <location>
        <begin position="11"/>
        <end position="145"/>
    </location>
</feature>
<evidence type="ECO:0000313" key="3">
    <source>
        <dbReference type="Proteomes" id="UP001203852"/>
    </source>
</evidence>
<evidence type="ECO:0000259" key="1">
    <source>
        <dbReference type="Pfam" id="PF26534"/>
    </source>
</evidence>
<protein>
    <recommendedName>
        <fullName evidence="1">NTF2-like domain-containing protein</fullName>
    </recommendedName>
</protein>
<sequence length="155" mass="16022">MPTSPMGIRPCLTAGSASCLVSGFASLSTAPSVKASANSLLAPSFTDTSDSINFPTGYPLGNTTFPSKTAFEEGQGNEPAIGFKVLNIDAVTCNVIAFRWEAILGSAAPLKGIDIFCAANNGGDWQITSVFSEFNSGTWLEEVGGSCTAPTTKKQ</sequence>
<accession>A0AAN6IF21</accession>
<proteinExistence type="predicted"/>
<dbReference type="EMBL" id="MU404352">
    <property type="protein sequence ID" value="KAI1615592.1"/>
    <property type="molecule type" value="Genomic_DNA"/>
</dbReference>
<dbReference type="Proteomes" id="UP001203852">
    <property type="component" value="Unassembled WGS sequence"/>
</dbReference>
<name>A0AAN6IF21_9EURO</name>
<reference evidence="2" key="1">
    <citation type="journal article" date="2022" name="bioRxiv">
        <title>Deciphering the potential niche of two novel black yeast fungi from a biological soil crust based on their genomes, phenotypes, and melanin regulation.</title>
        <authorList>
            <consortium name="DOE Joint Genome Institute"/>
            <person name="Carr E.C."/>
            <person name="Barton Q."/>
            <person name="Grambo S."/>
            <person name="Sullivan M."/>
            <person name="Renfro C.M."/>
            <person name="Kuo A."/>
            <person name="Pangilinan J."/>
            <person name="Lipzen A."/>
            <person name="Keymanesh K."/>
            <person name="Savage E."/>
            <person name="Barry K."/>
            <person name="Grigoriev I.V."/>
            <person name="Riekhof W.R."/>
            <person name="Harris S.S."/>
        </authorList>
    </citation>
    <scope>NUCLEOTIDE SEQUENCE</scope>
    <source>
        <strain evidence="2">JF 03-4F</strain>
    </source>
</reference>
<dbReference type="Pfam" id="PF26534">
    <property type="entry name" value="NTF2_7"/>
    <property type="match status" value="1"/>
</dbReference>
<evidence type="ECO:0000313" key="2">
    <source>
        <dbReference type="EMBL" id="KAI1615592.1"/>
    </source>
</evidence>